<proteinExistence type="predicted"/>
<name>A0A6J7WH18_9CAUD</name>
<dbReference type="EMBL" id="LR798243">
    <property type="protein sequence ID" value="CAB5214240.1"/>
    <property type="molecule type" value="Genomic_DNA"/>
</dbReference>
<accession>A0A6J7WH18</accession>
<reference evidence="1" key="1">
    <citation type="submission" date="2020-05" db="EMBL/GenBank/DDBJ databases">
        <authorList>
            <person name="Chiriac C."/>
            <person name="Salcher M."/>
            <person name="Ghai R."/>
            <person name="Kavagutti S V."/>
        </authorList>
    </citation>
    <scope>NUCLEOTIDE SEQUENCE</scope>
</reference>
<organism evidence="1">
    <name type="scientific">uncultured Caudovirales phage</name>
    <dbReference type="NCBI Taxonomy" id="2100421"/>
    <lineage>
        <taxon>Viruses</taxon>
        <taxon>Duplodnaviria</taxon>
        <taxon>Heunggongvirae</taxon>
        <taxon>Uroviricota</taxon>
        <taxon>Caudoviricetes</taxon>
        <taxon>Peduoviridae</taxon>
        <taxon>Maltschvirus</taxon>
        <taxon>Maltschvirus maltsch</taxon>
    </lineage>
</organism>
<sequence>MIIVAGGDSFVWGSELSDHRHGGPDGYSRLTFPALLAADDQYTCAAYPGYSNEEISQGVYRVLSNGSIGIPFIFVCWTWPSRDKHYRSSRIVQSLQEYVKYHRIPYLFTCADNCLLEWLNDDTDWDHWFLFPPAEETWNTQEPRGFYQWAVESNYPCGPDRHPLEQAHAAAAKLMQGKFNEMVTKHLQQN</sequence>
<evidence type="ECO:0000313" key="1">
    <source>
        <dbReference type="EMBL" id="CAB5214240.1"/>
    </source>
</evidence>
<gene>
    <name evidence="1" type="ORF">UFOVP190_36</name>
</gene>
<protein>
    <submittedName>
        <fullName evidence="1">Uncharacterized protein</fullName>
    </submittedName>
</protein>